<protein>
    <submittedName>
        <fullName evidence="2">Uncharacterized protein</fullName>
    </submittedName>
</protein>
<name>A0A914WF43_9BILA</name>
<dbReference type="Proteomes" id="UP000887566">
    <property type="component" value="Unplaced"/>
</dbReference>
<dbReference type="AlphaFoldDB" id="A0A914WF43"/>
<keyword evidence="1" id="KW-1185">Reference proteome</keyword>
<reference evidence="2" key="1">
    <citation type="submission" date="2022-11" db="UniProtKB">
        <authorList>
            <consortium name="WormBaseParasite"/>
        </authorList>
    </citation>
    <scope>IDENTIFICATION</scope>
</reference>
<evidence type="ECO:0000313" key="2">
    <source>
        <dbReference type="WBParaSite" id="PSAMB.scaffold4040size15907.g23237.t1"/>
    </source>
</evidence>
<accession>A0A914WF43</accession>
<dbReference type="WBParaSite" id="PSAMB.scaffold4040size15907.g23237.t1">
    <property type="protein sequence ID" value="PSAMB.scaffold4040size15907.g23237.t1"/>
    <property type="gene ID" value="PSAMB.scaffold4040size15907.g23237"/>
</dbReference>
<proteinExistence type="predicted"/>
<evidence type="ECO:0000313" key="1">
    <source>
        <dbReference type="Proteomes" id="UP000887566"/>
    </source>
</evidence>
<organism evidence="1 2">
    <name type="scientific">Plectus sambesii</name>
    <dbReference type="NCBI Taxonomy" id="2011161"/>
    <lineage>
        <taxon>Eukaryota</taxon>
        <taxon>Metazoa</taxon>
        <taxon>Ecdysozoa</taxon>
        <taxon>Nematoda</taxon>
        <taxon>Chromadorea</taxon>
        <taxon>Plectida</taxon>
        <taxon>Plectina</taxon>
        <taxon>Plectoidea</taxon>
        <taxon>Plectidae</taxon>
        <taxon>Plectus</taxon>
    </lineage>
</organism>
<sequence length="177" mass="20017">MPFRNNQLNQGVELLESSYLHATGLSIRILKRFMQESKIQLQAIMMDDKLKGQVRTATAQVSSIVGRKKMQGYIHVQGEAASKRRISIMQQSTGSPTTMHPISAIIYMLTRTKILLTMALCSSLPLMNNRVERSWQEVNWMVGYPMKYAFILKNAQRFGCLNPHHLFATSTLGCAVP</sequence>